<evidence type="ECO:0000313" key="1">
    <source>
        <dbReference type="EMBL" id="CUR41585.1"/>
    </source>
</evidence>
<proteinExistence type="predicted"/>
<sequence>MYKTITKKHGNIGVDIDVQNEIKALVMVSGHKFIRGYMRDLIDEQVKHLSAGEYEDYRTFLRRIEEQEKKNKDKKKNK</sequence>
<organism evidence="1 2">
    <name type="scientific">Limosilactobacillus reuteri</name>
    <name type="common">Lactobacillus reuteri</name>
    <dbReference type="NCBI Taxonomy" id="1598"/>
    <lineage>
        <taxon>Bacteria</taxon>
        <taxon>Bacillati</taxon>
        <taxon>Bacillota</taxon>
        <taxon>Bacilli</taxon>
        <taxon>Lactobacillales</taxon>
        <taxon>Lactobacillaceae</taxon>
        <taxon>Limosilactobacillus</taxon>
    </lineage>
</organism>
<name>A0A0U5FBI0_LIMRT</name>
<dbReference type="EMBL" id="LN887631">
    <property type="protein sequence ID" value="CUR41585.1"/>
    <property type="molecule type" value="Genomic_DNA"/>
</dbReference>
<reference evidence="2" key="1">
    <citation type="submission" date="2015-10" db="EMBL/GenBank/DDBJ databases">
        <authorList>
            <person name="Crossman L.C."/>
        </authorList>
    </citation>
    <scope>NUCLEOTIDE SEQUENCE [LARGE SCALE GENOMIC DNA]</scope>
    <source>
        <strain evidence="2">20-2</strain>
    </source>
</reference>
<dbReference type="AlphaFoldDB" id="A0A0U5FBI0"/>
<gene>
    <name evidence="1" type="ORF">LRLP16767_LR202_01569</name>
</gene>
<dbReference type="RefSeq" id="WP_102816619.1">
    <property type="nucleotide sequence ID" value="NZ_JAJGVU010000281.1"/>
</dbReference>
<evidence type="ECO:0000313" key="2">
    <source>
        <dbReference type="Proteomes" id="UP000235484"/>
    </source>
</evidence>
<protein>
    <submittedName>
        <fullName evidence="1">Uncharacterized protein</fullName>
    </submittedName>
</protein>
<accession>A0A0U5FBI0</accession>
<dbReference type="Proteomes" id="UP000235484">
    <property type="component" value="Unassembled WGS sequence"/>
</dbReference>